<gene>
    <name evidence="1" type="ORF">UFOVP1366_37</name>
</gene>
<dbReference type="EMBL" id="LR797326">
    <property type="protein sequence ID" value="CAB4202611.1"/>
    <property type="molecule type" value="Genomic_DNA"/>
</dbReference>
<name>A0A6J5RVL1_9CAUD</name>
<proteinExistence type="predicted"/>
<evidence type="ECO:0000313" key="1">
    <source>
        <dbReference type="EMBL" id="CAB4202611.1"/>
    </source>
</evidence>
<protein>
    <submittedName>
        <fullName evidence="1">Uncharacterized protein</fullName>
    </submittedName>
</protein>
<organism evidence="1">
    <name type="scientific">uncultured Caudovirales phage</name>
    <dbReference type="NCBI Taxonomy" id="2100421"/>
    <lineage>
        <taxon>Viruses</taxon>
        <taxon>Duplodnaviria</taxon>
        <taxon>Heunggongvirae</taxon>
        <taxon>Uroviricota</taxon>
        <taxon>Caudoviricetes</taxon>
        <taxon>Peduoviridae</taxon>
        <taxon>Maltschvirus</taxon>
        <taxon>Maltschvirus maltsch</taxon>
    </lineage>
</organism>
<sequence>MIRLLTALFAFLDKLLGMFRDGKLEEQGRQQNVRETNDELNRQIELGEAALAVPDPDRDERLRNRFDRSRNK</sequence>
<accession>A0A6J5RVL1</accession>
<reference evidence="1" key="1">
    <citation type="submission" date="2020-05" db="EMBL/GenBank/DDBJ databases">
        <authorList>
            <person name="Chiriac C."/>
            <person name="Salcher M."/>
            <person name="Ghai R."/>
            <person name="Kavagutti S V."/>
        </authorList>
    </citation>
    <scope>NUCLEOTIDE SEQUENCE</scope>
</reference>